<protein>
    <submittedName>
        <fullName evidence="1">Uncharacterized protein</fullName>
    </submittedName>
</protein>
<sequence>MNIIGDDDTVSSTRLLMFDNDERVDDLGFLAATGRGDHKRRWQYTVVFLCSAPSSFSSSFRVITRIRSKPCVAQLLLPCCSNPFAEIISEWLACMLTVSIDVAAYNKEIQMSLLQSYYRTATTVYNTTPTLVAIFDAVLIWLLNENTRTQTCYSGPCCQSKGRQGSTNCSKATTLQSSRLTAFSGTLHLCNNIKHTTNRHNLSRYSNKYNSKDAYT</sequence>
<comment type="caution">
    <text evidence="1">The sequence shown here is derived from an EMBL/GenBank/DDBJ whole genome shotgun (WGS) entry which is preliminary data.</text>
</comment>
<reference evidence="1 2" key="1">
    <citation type="submission" date="2019-05" db="EMBL/GenBank/DDBJ databases">
        <title>Mikania micrantha, genome provides insights into the molecular mechanism of rapid growth.</title>
        <authorList>
            <person name="Liu B."/>
        </authorList>
    </citation>
    <scope>NUCLEOTIDE SEQUENCE [LARGE SCALE GENOMIC DNA]</scope>
    <source>
        <strain evidence="1">NLD-2019</strain>
        <tissue evidence="1">Leaf</tissue>
    </source>
</reference>
<dbReference type="AlphaFoldDB" id="A0A5N6NI10"/>
<dbReference type="Proteomes" id="UP000326396">
    <property type="component" value="Linkage Group LG19"/>
</dbReference>
<keyword evidence="2" id="KW-1185">Reference proteome</keyword>
<evidence type="ECO:0000313" key="2">
    <source>
        <dbReference type="Proteomes" id="UP000326396"/>
    </source>
</evidence>
<organism evidence="1 2">
    <name type="scientific">Mikania micrantha</name>
    <name type="common">bitter vine</name>
    <dbReference type="NCBI Taxonomy" id="192012"/>
    <lineage>
        <taxon>Eukaryota</taxon>
        <taxon>Viridiplantae</taxon>
        <taxon>Streptophyta</taxon>
        <taxon>Embryophyta</taxon>
        <taxon>Tracheophyta</taxon>
        <taxon>Spermatophyta</taxon>
        <taxon>Magnoliopsida</taxon>
        <taxon>eudicotyledons</taxon>
        <taxon>Gunneridae</taxon>
        <taxon>Pentapetalae</taxon>
        <taxon>asterids</taxon>
        <taxon>campanulids</taxon>
        <taxon>Asterales</taxon>
        <taxon>Asteraceae</taxon>
        <taxon>Asteroideae</taxon>
        <taxon>Heliantheae alliance</taxon>
        <taxon>Eupatorieae</taxon>
        <taxon>Mikania</taxon>
    </lineage>
</organism>
<proteinExistence type="predicted"/>
<dbReference type="EMBL" id="SZYD01000011">
    <property type="protein sequence ID" value="KAD4888711.1"/>
    <property type="molecule type" value="Genomic_DNA"/>
</dbReference>
<name>A0A5N6NI10_9ASTR</name>
<gene>
    <name evidence="1" type="ORF">E3N88_20784</name>
</gene>
<evidence type="ECO:0000313" key="1">
    <source>
        <dbReference type="EMBL" id="KAD4888711.1"/>
    </source>
</evidence>
<accession>A0A5N6NI10</accession>